<name>A0A517YYC0_9BACT</name>
<dbReference type="GO" id="GO:0005737">
    <property type="term" value="C:cytoplasm"/>
    <property type="evidence" value="ECO:0007669"/>
    <property type="project" value="UniProtKB-ARBA"/>
</dbReference>
<dbReference type="CDD" id="cd00429">
    <property type="entry name" value="RPE"/>
    <property type="match status" value="1"/>
</dbReference>
<evidence type="ECO:0000256" key="3">
    <source>
        <dbReference type="ARBA" id="ARBA00001941"/>
    </source>
</evidence>
<evidence type="ECO:0000256" key="12">
    <source>
        <dbReference type="PIRSR" id="PIRSR001461-1"/>
    </source>
</evidence>
<dbReference type="KEGG" id="pcor:KS4_33010"/>
<keyword evidence="13" id="KW-0464">Manganese</keyword>
<evidence type="ECO:0000313" key="15">
    <source>
        <dbReference type="EMBL" id="QDU35220.1"/>
    </source>
</evidence>
<comment type="cofactor">
    <cofactor evidence="2">
        <name>Mn(2+)</name>
        <dbReference type="ChEBI" id="CHEBI:29035"/>
    </cofactor>
</comment>
<dbReference type="InterPro" id="IPR011060">
    <property type="entry name" value="RibuloseP-bd_barrel"/>
</dbReference>
<comment type="cofactor">
    <cofactor evidence="10 13">
        <name>a divalent metal cation</name>
        <dbReference type="ChEBI" id="CHEBI:60240"/>
    </cofactor>
    <text evidence="10 13">Binds 1 divalent metal cation per subunit.</text>
</comment>
<comment type="catalytic activity">
    <reaction evidence="1 10 11">
        <text>D-ribulose 5-phosphate = D-xylulose 5-phosphate</text>
        <dbReference type="Rhea" id="RHEA:13677"/>
        <dbReference type="ChEBI" id="CHEBI:57737"/>
        <dbReference type="ChEBI" id="CHEBI:58121"/>
        <dbReference type="EC" id="5.1.3.1"/>
    </reaction>
</comment>
<dbReference type="GO" id="GO:0006098">
    <property type="term" value="P:pentose-phosphate shunt"/>
    <property type="evidence" value="ECO:0007669"/>
    <property type="project" value="UniProtKB-UniRule"/>
</dbReference>
<evidence type="ECO:0000256" key="13">
    <source>
        <dbReference type="PIRSR" id="PIRSR001461-2"/>
    </source>
</evidence>
<dbReference type="PROSITE" id="PS01086">
    <property type="entry name" value="RIBUL_P_3_EPIMER_2"/>
    <property type="match status" value="1"/>
</dbReference>
<feature type="binding site" evidence="10 13">
    <location>
        <position position="80"/>
    </location>
    <ligand>
        <name>a divalent metal cation</name>
        <dbReference type="ChEBI" id="CHEBI:60240"/>
    </ligand>
</feature>
<evidence type="ECO:0000256" key="7">
    <source>
        <dbReference type="ARBA" id="ARBA00013188"/>
    </source>
</evidence>
<evidence type="ECO:0000256" key="10">
    <source>
        <dbReference type="HAMAP-Rule" id="MF_02227"/>
    </source>
</evidence>
<keyword evidence="8 10" id="KW-0479">Metal-binding</keyword>
<feature type="binding site" evidence="10 14">
    <location>
        <begin position="168"/>
        <end position="171"/>
    </location>
    <ligand>
        <name>substrate</name>
    </ligand>
</feature>
<keyword evidence="10 11" id="KW-0119">Carbohydrate metabolism</keyword>
<keyword evidence="9 10" id="KW-0413">Isomerase</keyword>
<feature type="binding site" evidence="10 13">
    <location>
        <position position="48"/>
    </location>
    <ligand>
        <name>a divalent metal cation</name>
        <dbReference type="ChEBI" id="CHEBI:60240"/>
    </ligand>
</feature>
<dbReference type="GO" id="GO:0019323">
    <property type="term" value="P:pentose catabolic process"/>
    <property type="evidence" value="ECO:0007669"/>
    <property type="project" value="UniProtKB-UniRule"/>
</dbReference>
<sequence>MYHIPMLNIKNKPSQPIIAVSILSADFGQMAMDCHDVINKGADALHLDVMDGHFAPNLTMGADMVKGVRKHLPDTYLDAHLMVERPQDYVEQFAKAGCNNFSFHWEVTTDNPERNNRVEGVNATDLIKQIHDLGMDAGLVINPDTPAQALEKYLDQIQVALVMSVWPGFSGQKFMPEVLAKVQWLRENGPDTMRVEMDGGVAPETVQACAQAGCDMIVSASAVFGSDDRQAVIAALHDGAKYWPAALR</sequence>
<evidence type="ECO:0000256" key="4">
    <source>
        <dbReference type="ARBA" id="ARBA00001947"/>
    </source>
</evidence>
<evidence type="ECO:0000256" key="5">
    <source>
        <dbReference type="ARBA" id="ARBA00001954"/>
    </source>
</evidence>
<dbReference type="InterPro" id="IPR000056">
    <property type="entry name" value="Ribul_P_3_epim-like"/>
</dbReference>
<dbReference type="GO" id="GO:0046872">
    <property type="term" value="F:metal ion binding"/>
    <property type="evidence" value="ECO:0007669"/>
    <property type="project" value="UniProtKB-UniRule"/>
</dbReference>
<feature type="active site" description="Proton donor" evidence="10 12">
    <location>
        <position position="198"/>
    </location>
</feature>
<feature type="binding site" evidence="14">
    <location>
        <position position="200"/>
    </location>
    <ligand>
        <name>substrate</name>
    </ligand>
</feature>
<organism evidence="15 16">
    <name type="scientific">Poriferisphaera corsica</name>
    <dbReference type="NCBI Taxonomy" id="2528020"/>
    <lineage>
        <taxon>Bacteria</taxon>
        <taxon>Pseudomonadati</taxon>
        <taxon>Planctomycetota</taxon>
        <taxon>Phycisphaerae</taxon>
        <taxon>Phycisphaerales</taxon>
        <taxon>Phycisphaeraceae</taxon>
        <taxon>Poriferisphaera</taxon>
    </lineage>
</organism>
<dbReference type="Gene3D" id="3.20.20.70">
    <property type="entry name" value="Aldolase class I"/>
    <property type="match status" value="1"/>
</dbReference>
<dbReference type="InterPro" id="IPR013785">
    <property type="entry name" value="Aldolase_TIM"/>
</dbReference>
<feature type="binding site" evidence="10 13">
    <location>
        <position position="46"/>
    </location>
    <ligand>
        <name>a divalent metal cation</name>
        <dbReference type="ChEBI" id="CHEBI:60240"/>
    </ligand>
</feature>
<feature type="binding site" evidence="10 14">
    <location>
        <begin position="220"/>
        <end position="221"/>
    </location>
    <ligand>
        <name>substrate</name>
    </ligand>
</feature>
<evidence type="ECO:0000256" key="6">
    <source>
        <dbReference type="ARBA" id="ARBA00009541"/>
    </source>
</evidence>
<keyword evidence="13" id="KW-0862">Zinc</keyword>
<feature type="binding site" evidence="10 13">
    <location>
        <position position="198"/>
    </location>
    <ligand>
        <name>a divalent metal cation</name>
        <dbReference type="ChEBI" id="CHEBI:60240"/>
    </ligand>
</feature>
<dbReference type="SUPFAM" id="SSF51366">
    <property type="entry name" value="Ribulose-phoshate binding barrel"/>
    <property type="match status" value="1"/>
</dbReference>
<comment type="cofactor">
    <cofactor evidence="4">
        <name>Zn(2+)</name>
        <dbReference type="ChEBI" id="CHEBI:29105"/>
    </cofactor>
</comment>
<feature type="binding site" evidence="10 14">
    <location>
        <position position="21"/>
    </location>
    <ligand>
        <name>substrate</name>
    </ligand>
</feature>
<dbReference type="Pfam" id="PF00834">
    <property type="entry name" value="Ribul_P_3_epim"/>
    <property type="match status" value="1"/>
</dbReference>
<keyword evidence="16" id="KW-1185">Reference proteome</keyword>
<reference evidence="15 16" key="1">
    <citation type="submission" date="2019-02" db="EMBL/GenBank/DDBJ databases">
        <title>Deep-cultivation of Planctomycetes and their phenomic and genomic characterization uncovers novel biology.</title>
        <authorList>
            <person name="Wiegand S."/>
            <person name="Jogler M."/>
            <person name="Boedeker C."/>
            <person name="Pinto D."/>
            <person name="Vollmers J."/>
            <person name="Rivas-Marin E."/>
            <person name="Kohn T."/>
            <person name="Peeters S.H."/>
            <person name="Heuer A."/>
            <person name="Rast P."/>
            <person name="Oberbeckmann S."/>
            <person name="Bunk B."/>
            <person name="Jeske O."/>
            <person name="Meyerdierks A."/>
            <person name="Storesund J.E."/>
            <person name="Kallscheuer N."/>
            <person name="Luecker S."/>
            <person name="Lage O.M."/>
            <person name="Pohl T."/>
            <person name="Merkel B.J."/>
            <person name="Hornburger P."/>
            <person name="Mueller R.-W."/>
            <person name="Bruemmer F."/>
            <person name="Labrenz M."/>
            <person name="Spormann A.M."/>
            <person name="Op den Camp H."/>
            <person name="Overmann J."/>
            <person name="Amann R."/>
            <person name="Jetten M.S.M."/>
            <person name="Mascher T."/>
            <person name="Medema M.H."/>
            <person name="Devos D.P."/>
            <person name="Kaster A.-K."/>
            <person name="Ovreas L."/>
            <person name="Rohde M."/>
            <person name="Galperin M.Y."/>
            <person name="Jogler C."/>
        </authorList>
    </citation>
    <scope>NUCLEOTIDE SEQUENCE [LARGE SCALE GENOMIC DNA]</scope>
    <source>
        <strain evidence="15 16">KS4</strain>
    </source>
</reference>
<dbReference type="EMBL" id="CP036425">
    <property type="protein sequence ID" value="QDU35220.1"/>
    <property type="molecule type" value="Genomic_DNA"/>
</dbReference>
<comment type="pathway">
    <text evidence="10">Carbohydrate degradation.</text>
</comment>
<evidence type="ECO:0000256" key="9">
    <source>
        <dbReference type="ARBA" id="ARBA00023235"/>
    </source>
</evidence>
<accession>A0A517YYC0</accession>
<gene>
    <name evidence="10 15" type="primary">rpe</name>
    <name evidence="15" type="ORF">KS4_33010</name>
</gene>
<dbReference type="NCBIfam" id="TIGR01163">
    <property type="entry name" value="rpe"/>
    <property type="match status" value="1"/>
</dbReference>
<feature type="binding site" evidence="10">
    <location>
        <begin position="198"/>
        <end position="200"/>
    </location>
    <ligand>
        <name>substrate</name>
    </ligand>
</feature>
<dbReference type="PIRSF" id="PIRSF001461">
    <property type="entry name" value="RPE"/>
    <property type="match status" value="1"/>
</dbReference>
<dbReference type="EC" id="5.1.3.1" evidence="7 10"/>
<dbReference type="InterPro" id="IPR026019">
    <property type="entry name" value="Ribul_P_3_epim"/>
</dbReference>
<comment type="cofactor">
    <cofactor evidence="3">
        <name>Co(2+)</name>
        <dbReference type="ChEBI" id="CHEBI:48828"/>
    </cofactor>
</comment>
<dbReference type="NCBIfam" id="NF004076">
    <property type="entry name" value="PRK05581.1-4"/>
    <property type="match status" value="1"/>
</dbReference>
<dbReference type="FunFam" id="3.20.20.70:FF:000004">
    <property type="entry name" value="Ribulose-phosphate 3-epimerase"/>
    <property type="match status" value="1"/>
</dbReference>
<feature type="binding site" evidence="10 14">
    <location>
        <position position="80"/>
    </location>
    <ligand>
        <name>substrate</name>
    </ligand>
</feature>
<keyword evidence="13" id="KW-0170">Cobalt</keyword>
<evidence type="ECO:0000256" key="11">
    <source>
        <dbReference type="PIRNR" id="PIRNR001461"/>
    </source>
</evidence>
<dbReference type="AlphaFoldDB" id="A0A517YYC0"/>
<comment type="similarity">
    <text evidence="6 10 11">Belongs to the ribulose-phosphate 3-epimerase family.</text>
</comment>
<dbReference type="PANTHER" id="PTHR11749">
    <property type="entry name" value="RIBULOSE-5-PHOSPHATE-3-EPIMERASE"/>
    <property type="match status" value="1"/>
</dbReference>
<proteinExistence type="inferred from homology"/>
<feature type="active site" description="Proton acceptor" evidence="10 12">
    <location>
        <position position="48"/>
    </location>
</feature>
<dbReference type="HAMAP" id="MF_02227">
    <property type="entry name" value="RPE"/>
    <property type="match status" value="1"/>
</dbReference>
<evidence type="ECO:0000256" key="2">
    <source>
        <dbReference type="ARBA" id="ARBA00001936"/>
    </source>
</evidence>
<evidence type="ECO:0000313" key="16">
    <source>
        <dbReference type="Proteomes" id="UP000317369"/>
    </source>
</evidence>
<comment type="cofactor">
    <cofactor evidence="5">
        <name>Fe(2+)</name>
        <dbReference type="ChEBI" id="CHEBI:29033"/>
    </cofactor>
</comment>
<dbReference type="Proteomes" id="UP000317369">
    <property type="component" value="Chromosome"/>
</dbReference>
<protein>
    <recommendedName>
        <fullName evidence="7 10">Ribulose-phosphate 3-epimerase</fullName>
        <ecNumber evidence="7 10">5.1.3.1</ecNumber>
    </recommendedName>
</protein>
<comment type="function">
    <text evidence="10">Catalyzes the reversible epimerization of D-ribulose 5-phosphate to D-xylulose 5-phosphate.</text>
</comment>
<dbReference type="GO" id="GO:0004750">
    <property type="term" value="F:D-ribulose-phosphate 3-epimerase activity"/>
    <property type="evidence" value="ECO:0007669"/>
    <property type="project" value="UniProtKB-UniRule"/>
</dbReference>
<evidence type="ECO:0000256" key="8">
    <source>
        <dbReference type="ARBA" id="ARBA00022723"/>
    </source>
</evidence>
<evidence type="ECO:0000256" key="1">
    <source>
        <dbReference type="ARBA" id="ARBA00001782"/>
    </source>
</evidence>
<evidence type="ECO:0000256" key="14">
    <source>
        <dbReference type="PIRSR" id="PIRSR001461-3"/>
    </source>
</evidence>